<dbReference type="NCBIfam" id="TIGR00070">
    <property type="entry name" value="hisG"/>
    <property type="match status" value="1"/>
</dbReference>
<protein>
    <recommendedName>
        <fullName evidence="5 14">ATP phosphoribosyltransferase</fullName>
        <ecNumber evidence="4 14">2.4.2.17</ecNumber>
    </recommendedName>
</protein>
<dbReference type="GO" id="GO:0003879">
    <property type="term" value="F:ATP phosphoribosyltransferase activity"/>
    <property type="evidence" value="ECO:0007669"/>
    <property type="project" value="UniProtKB-UniRule"/>
</dbReference>
<dbReference type="InterPro" id="IPR013820">
    <property type="entry name" value="ATP_PRibTrfase_cat"/>
</dbReference>
<name>A0A1F6D9H1_9BACT</name>
<comment type="function">
    <text evidence="13">Catalyzes the condensation of ATP and 5-phosphoribose 1-diphosphate to form N'-(5'-phosphoribosyl)-ATP (PR-ATP). Has a crucial role in the pathway because the rate of histidine biosynthesis seems to be controlled primarily by regulation of HisG enzymatic activity.</text>
</comment>
<dbReference type="FunFam" id="3.40.190.10:FF:000008">
    <property type="entry name" value="ATP phosphoribosyltransferase"/>
    <property type="match status" value="1"/>
</dbReference>
<dbReference type="GO" id="GO:0000105">
    <property type="term" value="P:L-histidine biosynthetic process"/>
    <property type="evidence" value="ECO:0007669"/>
    <property type="project" value="UniProtKB-UniRule"/>
</dbReference>
<feature type="domain" description="ATP phosphoribosyltransferase catalytic" evidence="15">
    <location>
        <begin position="58"/>
        <end position="203"/>
    </location>
</feature>
<evidence type="ECO:0000256" key="8">
    <source>
        <dbReference type="ARBA" id="ARBA00022676"/>
    </source>
</evidence>
<comment type="caution">
    <text evidence="16">The sequence shown here is derived from an EMBL/GenBank/DDBJ whole genome shotgun (WGS) entry which is preliminary data.</text>
</comment>
<evidence type="ECO:0000256" key="5">
    <source>
        <dbReference type="ARBA" id="ARBA00020998"/>
    </source>
</evidence>
<evidence type="ECO:0000256" key="3">
    <source>
        <dbReference type="ARBA" id="ARBA00004667"/>
    </source>
</evidence>
<evidence type="ECO:0000259" key="15">
    <source>
        <dbReference type="Pfam" id="PF01634"/>
    </source>
</evidence>
<dbReference type="PANTHER" id="PTHR21403">
    <property type="entry name" value="ATP PHOSPHORIBOSYLTRANSFERASE ATP-PRTASE"/>
    <property type="match status" value="1"/>
</dbReference>
<evidence type="ECO:0000256" key="2">
    <source>
        <dbReference type="ARBA" id="ARBA00004496"/>
    </source>
</evidence>
<keyword evidence="12" id="KW-0368">Histidine biosynthesis</keyword>
<evidence type="ECO:0000256" key="4">
    <source>
        <dbReference type="ARBA" id="ARBA00011946"/>
    </source>
</evidence>
<evidence type="ECO:0000256" key="12">
    <source>
        <dbReference type="ARBA" id="ARBA00023102"/>
    </source>
</evidence>
<evidence type="ECO:0000256" key="11">
    <source>
        <dbReference type="ARBA" id="ARBA00022840"/>
    </source>
</evidence>
<keyword evidence="7" id="KW-0028">Amino-acid biosynthesis</keyword>
<accession>A0A1F6D9H1</accession>
<sequence>MMHIIYEPERQRMAIQKSGRLHKASMDFLSARGLIFPANDRTLILPCENFDIDLLYLRDDDIPEYVRSGVADFGIVGENVLAEKGADLPIIAKMDFGRCKLVIAAPKDSRIRTPEDLGGKRIATSYPKLLSEYLAREGIEASIVPISGSTEITPELDLADAICDLVQTGSTLKAHDLVPLFTVMESQAVLIESPLKKQAKERFLSQINLKSKL</sequence>
<evidence type="ECO:0000313" key="17">
    <source>
        <dbReference type="Proteomes" id="UP000178042"/>
    </source>
</evidence>
<dbReference type="EMBL" id="MFLD01000045">
    <property type="protein sequence ID" value="OGG58103.1"/>
    <property type="molecule type" value="Genomic_DNA"/>
</dbReference>
<keyword evidence="9 16" id="KW-0808">Transferase</keyword>
<dbReference type="InterPro" id="IPR001348">
    <property type="entry name" value="ATP_PRibTrfase_HisG"/>
</dbReference>
<keyword evidence="6" id="KW-0963">Cytoplasm</keyword>
<dbReference type="GO" id="GO:0005524">
    <property type="term" value="F:ATP binding"/>
    <property type="evidence" value="ECO:0007669"/>
    <property type="project" value="UniProtKB-KW"/>
</dbReference>
<dbReference type="Proteomes" id="UP000178042">
    <property type="component" value="Unassembled WGS sequence"/>
</dbReference>
<comment type="subcellular location">
    <subcellularLocation>
        <location evidence="2">Cytoplasm</location>
    </subcellularLocation>
</comment>
<reference evidence="16 17" key="1">
    <citation type="journal article" date="2016" name="Nat. Commun.">
        <title>Thousands of microbial genomes shed light on interconnected biogeochemical processes in an aquifer system.</title>
        <authorList>
            <person name="Anantharaman K."/>
            <person name="Brown C.T."/>
            <person name="Hug L.A."/>
            <person name="Sharon I."/>
            <person name="Castelle C.J."/>
            <person name="Probst A.J."/>
            <person name="Thomas B.C."/>
            <person name="Singh A."/>
            <person name="Wilkins M.J."/>
            <person name="Karaoz U."/>
            <person name="Brodie E.L."/>
            <person name="Williams K.H."/>
            <person name="Hubbard S.S."/>
            <person name="Banfield J.F."/>
        </authorList>
    </citation>
    <scope>NUCLEOTIDE SEQUENCE [LARGE SCALE GENOMIC DNA]</scope>
</reference>
<dbReference type="GO" id="GO:0005737">
    <property type="term" value="C:cytoplasm"/>
    <property type="evidence" value="ECO:0007669"/>
    <property type="project" value="UniProtKB-SubCell"/>
</dbReference>
<evidence type="ECO:0000256" key="6">
    <source>
        <dbReference type="ARBA" id="ARBA00022490"/>
    </source>
</evidence>
<dbReference type="UniPathway" id="UPA00031">
    <property type="reaction ID" value="UER00006"/>
</dbReference>
<dbReference type="InterPro" id="IPR018198">
    <property type="entry name" value="ATP_PRibTrfase_CS"/>
</dbReference>
<evidence type="ECO:0000256" key="10">
    <source>
        <dbReference type="ARBA" id="ARBA00022741"/>
    </source>
</evidence>
<evidence type="ECO:0000256" key="1">
    <source>
        <dbReference type="ARBA" id="ARBA00000915"/>
    </source>
</evidence>
<evidence type="ECO:0000256" key="13">
    <source>
        <dbReference type="ARBA" id="ARBA00024861"/>
    </source>
</evidence>
<keyword evidence="11" id="KW-0067">ATP-binding</keyword>
<gene>
    <name evidence="16" type="ORF">A3C86_04415</name>
</gene>
<evidence type="ECO:0000256" key="9">
    <source>
        <dbReference type="ARBA" id="ARBA00022679"/>
    </source>
</evidence>
<keyword evidence="10" id="KW-0547">Nucleotide-binding</keyword>
<comment type="catalytic activity">
    <reaction evidence="1">
        <text>1-(5-phospho-beta-D-ribosyl)-ATP + diphosphate = 5-phospho-alpha-D-ribose 1-diphosphate + ATP</text>
        <dbReference type="Rhea" id="RHEA:18473"/>
        <dbReference type="ChEBI" id="CHEBI:30616"/>
        <dbReference type="ChEBI" id="CHEBI:33019"/>
        <dbReference type="ChEBI" id="CHEBI:58017"/>
        <dbReference type="ChEBI" id="CHEBI:73183"/>
        <dbReference type="EC" id="2.4.2.17"/>
    </reaction>
</comment>
<dbReference type="PANTHER" id="PTHR21403:SF8">
    <property type="entry name" value="ATP PHOSPHORIBOSYLTRANSFERASE"/>
    <property type="match status" value="1"/>
</dbReference>
<evidence type="ECO:0000313" key="16">
    <source>
        <dbReference type="EMBL" id="OGG58103.1"/>
    </source>
</evidence>
<proteinExistence type="predicted"/>
<dbReference type="EC" id="2.4.2.17" evidence="4 14"/>
<dbReference type="SUPFAM" id="SSF53850">
    <property type="entry name" value="Periplasmic binding protein-like II"/>
    <property type="match status" value="1"/>
</dbReference>
<dbReference type="PROSITE" id="PS01316">
    <property type="entry name" value="ATP_P_PHORIBOSYLTR"/>
    <property type="match status" value="1"/>
</dbReference>
<evidence type="ECO:0000256" key="14">
    <source>
        <dbReference type="NCBIfam" id="TIGR00070"/>
    </source>
</evidence>
<dbReference type="Gene3D" id="3.40.190.10">
    <property type="entry name" value="Periplasmic binding protein-like II"/>
    <property type="match status" value="2"/>
</dbReference>
<organism evidence="16 17">
    <name type="scientific">Candidatus Kaiserbacteria bacterium RIFCSPHIGHO2_02_FULL_49_16</name>
    <dbReference type="NCBI Taxonomy" id="1798490"/>
    <lineage>
        <taxon>Bacteria</taxon>
        <taxon>Candidatus Kaiseribacteriota</taxon>
    </lineage>
</organism>
<dbReference type="Pfam" id="PF01634">
    <property type="entry name" value="HisG"/>
    <property type="match status" value="1"/>
</dbReference>
<keyword evidence="8 16" id="KW-0328">Glycosyltransferase</keyword>
<evidence type="ECO:0000256" key="7">
    <source>
        <dbReference type="ARBA" id="ARBA00022605"/>
    </source>
</evidence>
<comment type="pathway">
    <text evidence="3">Amino-acid biosynthesis; L-histidine biosynthesis; L-histidine from 5-phospho-alpha-D-ribose 1-diphosphate: step 1/9.</text>
</comment>
<dbReference type="AlphaFoldDB" id="A0A1F6D9H1"/>